<evidence type="ECO:0000256" key="2">
    <source>
        <dbReference type="ARBA" id="ARBA00022679"/>
    </source>
</evidence>
<dbReference type="EC" id="2.5.1.29" evidence="1"/>
<dbReference type="OrthoDB" id="6921389at2759"/>
<evidence type="ECO:0000256" key="5">
    <source>
        <dbReference type="RuleBase" id="RU004466"/>
    </source>
</evidence>
<evidence type="ECO:0000256" key="4">
    <source>
        <dbReference type="ARBA" id="ARBA00022842"/>
    </source>
</evidence>
<keyword evidence="6" id="KW-0732">Signal</keyword>
<evidence type="ECO:0000313" key="8">
    <source>
        <dbReference type="Proteomes" id="UP000800094"/>
    </source>
</evidence>
<dbReference type="SUPFAM" id="SSF48576">
    <property type="entry name" value="Terpenoid synthases"/>
    <property type="match status" value="1"/>
</dbReference>
<organism evidence="7 8">
    <name type="scientific">Trematosphaeria pertusa</name>
    <dbReference type="NCBI Taxonomy" id="390896"/>
    <lineage>
        <taxon>Eukaryota</taxon>
        <taxon>Fungi</taxon>
        <taxon>Dikarya</taxon>
        <taxon>Ascomycota</taxon>
        <taxon>Pezizomycotina</taxon>
        <taxon>Dothideomycetes</taxon>
        <taxon>Pleosporomycetidae</taxon>
        <taxon>Pleosporales</taxon>
        <taxon>Massarineae</taxon>
        <taxon>Trematosphaeriaceae</taxon>
        <taxon>Trematosphaeria</taxon>
    </lineage>
</organism>
<evidence type="ECO:0000256" key="1">
    <source>
        <dbReference type="ARBA" id="ARBA00012382"/>
    </source>
</evidence>
<feature type="chain" id="PRO_5025360788" description="geranylgeranyl diphosphate synthase" evidence="6">
    <location>
        <begin position="20"/>
        <end position="305"/>
    </location>
</feature>
<dbReference type="GO" id="GO:0043386">
    <property type="term" value="P:mycotoxin biosynthetic process"/>
    <property type="evidence" value="ECO:0007669"/>
    <property type="project" value="UniProtKB-ARBA"/>
</dbReference>
<dbReference type="GO" id="GO:0046165">
    <property type="term" value="P:alcohol biosynthetic process"/>
    <property type="evidence" value="ECO:0007669"/>
    <property type="project" value="UniProtKB-ARBA"/>
</dbReference>
<keyword evidence="4" id="KW-0460">Magnesium</keyword>
<dbReference type="PANTHER" id="PTHR12001">
    <property type="entry name" value="GERANYLGERANYL PYROPHOSPHATE SYNTHASE"/>
    <property type="match status" value="1"/>
</dbReference>
<dbReference type="CDD" id="cd00867">
    <property type="entry name" value="Trans_IPPS"/>
    <property type="match status" value="1"/>
</dbReference>
<dbReference type="EMBL" id="ML987199">
    <property type="protein sequence ID" value="KAF2245924.1"/>
    <property type="molecule type" value="Genomic_DNA"/>
</dbReference>
<dbReference type="GO" id="GO:0046872">
    <property type="term" value="F:metal ion binding"/>
    <property type="evidence" value="ECO:0007669"/>
    <property type="project" value="UniProtKB-KW"/>
</dbReference>
<keyword evidence="3" id="KW-0479">Metal-binding</keyword>
<feature type="signal peptide" evidence="6">
    <location>
        <begin position="1"/>
        <end position="19"/>
    </location>
</feature>
<dbReference type="InterPro" id="IPR000092">
    <property type="entry name" value="Polyprenyl_synt"/>
</dbReference>
<dbReference type="RefSeq" id="XP_033680928.1">
    <property type="nucleotide sequence ID" value="XM_033831619.1"/>
</dbReference>
<dbReference type="PANTHER" id="PTHR12001:SF44">
    <property type="entry name" value="GERANYLGERANYL PYROPHOSPHATE SYNTHASE"/>
    <property type="match status" value="1"/>
</dbReference>
<accession>A0A6A6I5V7</accession>
<dbReference type="Gene3D" id="1.10.600.10">
    <property type="entry name" value="Farnesyl Diphosphate Synthase"/>
    <property type="match status" value="1"/>
</dbReference>
<comment type="similarity">
    <text evidence="5">Belongs to the FPP/GGPP synthase family.</text>
</comment>
<keyword evidence="2 5" id="KW-0808">Transferase</keyword>
<proteinExistence type="inferred from homology"/>
<dbReference type="GO" id="GO:0008299">
    <property type="term" value="P:isoprenoid biosynthetic process"/>
    <property type="evidence" value="ECO:0007669"/>
    <property type="project" value="InterPro"/>
</dbReference>
<keyword evidence="8" id="KW-1185">Reference proteome</keyword>
<dbReference type="GO" id="GO:0004311">
    <property type="term" value="F:geranylgeranyl diphosphate synthase activity"/>
    <property type="evidence" value="ECO:0007669"/>
    <property type="project" value="UniProtKB-EC"/>
</dbReference>
<dbReference type="GeneID" id="54584949"/>
<evidence type="ECO:0000256" key="3">
    <source>
        <dbReference type="ARBA" id="ARBA00022723"/>
    </source>
</evidence>
<sequence>MSSLIAMLALALTKTTSRAFECPYEYLLHVYGPHHFKKIISFLRPNLETEDPQLYALALEALDAVHFGAILVDDVTDGSKLRKGQMAAHHIYGSSETINRAYLVILNVTMKCQKERPELVPFILDCITEIHQGQDDSLVWRRDGFRFPEKSEEALLRYRRCASMKTGAMFKLVGQLITCSHELDELMNEYGWYCQLQNDCKNVFSSDVVAGKGALAEDLINGEYTYPILVGLYASDHIKAAILDAFDRRRNNAAESEAALHRAVLALQREEVRSVCLKDLEDARHRNQHFASLWGRQEMMSLSSS</sequence>
<dbReference type="Pfam" id="PF00348">
    <property type="entry name" value="polyprenyl_synt"/>
    <property type="match status" value="1"/>
</dbReference>
<evidence type="ECO:0000256" key="6">
    <source>
        <dbReference type="SAM" id="SignalP"/>
    </source>
</evidence>
<protein>
    <recommendedName>
        <fullName evidence="1">geranylgeranyl diphosphate synthase</fullName>
        <ecNumber evidence="1">2.5.1.29</ecNumber>
    </recommendedName>
</protein>
<evidence type="ECO:0000313" key="7">
    <source>
        <dbReference type="EMBL" id="KAF2245924.1"/>
    </source>
</evidence>
<dbReference type="AlphaFoldDB" id="A0A6A6I5V7"/>
<reference evidence="7" key="1">
    <citation type="journal article" date="2020" name="Stud. Mycol.">
        <title>101 Dothideomycetes genomes: a test case for predicting lifestyles and emergence of pathogens.</title>
        <authorList>
            <person name="Haridas S."/>
            <person name="Albert R."/>
            <person name="Binder M."/>
            <person name="Bloem J."/>
            <person name="Labutti K."/>
            <person name="Salamov A."/>
            <person name="Andreopoulos B."/>
            <person name="Baker S."/>
            <person name="Barry K."/>
            <person name="Bills G."/>
            <person name="Bluhm B."/>
            <person name="Cannon C."/>
            <person name="Castanera R."/>
            <person name="Culley D."/>
            <person name="Daum C."/>
            <person name="Ezra D."/>
            <person name="Gonzalez J."/>
            <person name="Henrissat B."/>
            <person name="Kuo A."/>
            <person name="Liang C."/>
            <person name="Lipzen A."/>
            <person name="Lutzoni F."/>
            <person name="Magnuson J."/>
            <person name="Mondo S."/>
            <person name="Nolan M."/>
            <person name="Ohm R."/>
            <person name="Pangilinan J."/>
            <person name="Park H.-J."/>
            <person name="Ramirez L."/>
            <person name="Alfaro M."/>
            <person name="Sun H."/>
            <person name="Tritt A."/>
            <person name="Yoshinaga Y."/>
            <person name="Zwiers L.-H."/>
            <person name="Turgeon B."/>
            <person name="Goodwin S."/>
            <person name="Spatafora J."/>
            <person name="Crous P."/>
            <person name="Grigoriev I."/>
        </authorList>
    </citation>
    <scope>NUCLEOTIDE SEQUENCE</scope>
    <source>
        <strain evidence="7">CBS 122368</strain>
    </source>
</reference>
<gene>
    <name evidence="7" type="ORF">BU26DRAFT_541958</name>
</gene>
<dbReference type="Proteomes" id="UP000800094">
    <property type="component" value="Unassembled WGS sequence"/>
</dbReference>
<dbReference type="InterPro" id="IPR008949">
    <property type="entry name" value="Isoprenoid_synthase_dom_sf"/>
</dbReference>
<name>A0A6A6I5V7_9PLEO</name>